<protein>
    <submittedName>
        <fullName evidence="2">Uncharacterized protein</fullName>
    </submittedName>
</protein>
<comment type="caution">
    <text evidence="2">The sequence shown here is derived from an EMBL/GenBank/DDBJ whole genome shotgun (WGS) entry which is preliminary data.</text>
</comment>
<dbReference type="EMBL" id="BARV01009970">
    <property type="protein sequence ID" value="GAI06250.1"/>
    <property type="molecule type" value="Genomic_DNA"/>
</dbReference>
<name>X1LV10_9ZZZZ</name>
<feature type="region of interest" description="Disordered" evidence="1">
    <location>
        <begin position="68"/>
        <end position="89"/>
    </location>
</feature>
<gene>
    <name evidence="2" type="ORF">S06H3_19460</name>
</gene>
<accession>X1LV10</accession>
<sequence length="89" mass="9834">MDITVKYRKSAGKHIMASTNLCTAMSNFPPMNPDRVPTIIATNTQRPEAPSPTITEVRAPKITRLNTSRPMRSVPKMYVDDDGTNESNG</sequence>
<dbReference type="AlphaFoldDB" id="X1LV10"/>
<reference evidence="2" key="1">
    <citation type="journal article" date="2014" name="Front. Microbiol.">
        <title>High frequency of phylogenetically diverse reductive dehalogenase-homologous genes in deep subseafloor sedimentary metagenomes.</title>
        <authorList>
            <person name="Kawai M."/>
            <person name="Futagami T."/>
            <person name="Toyoda A."/>
            <person name="Takaki Y."/>
            <person name="Nishi S."/>
            <person name="Hori S."/>
            <person name="Arai W."/>
            <person name="Tsubouchi T."/>
            <person name="Morono Y."/>
            <person name="Uchiyama I."/>
            <person name="Ito T."/>
            <person name="Fujiyama A."/>
            <person name="Inagaki F."/>
            <person name="Takami H."/>
        </authorList>
    </citation>
    <scope>NUCLEOTIDE SEQUENCE</scope>
    <source>
        <strain evidence="2">Expedition CK06-06</strain>
    </source>
</reference>
<evidence type="ECO:0000256" key="1">
    <source>
        <dbReference type="SAM" id="MobiDB-lite"/>
    </source>
</evidence>
<evidence type="ECO:0000313" key="2">
    <source>
        <dbReference type="EMBL" id="GAI06250.1"/>
    </source>
</evidence>
<organism evidence="2">
    <name type="scientific">marine sediment metagenome</name>
    <dbReference type="NCBI Taxonomy" id="412755"/>
    <lineage>
        <taxon>unclassified sequences</taxon>
        <taxon>metagenomes</taxon>
        <taxon>ecological metagenomes</taxon>
    </lineage>
</organism>
<feature type="compositionally biased region" description="Acidic residues" evidence="1">
    <location>
        <begin position="80"/>
        <end position="89"/>
    </location>
</feature>
<proteinExistence type="predicted"/>